<dbReference type="GO" id="GO:0051639">
    <property type="term" value="P:actin filament network formation"/>
    <property type="evidence" value="ECO:0007669"/>
    <property type="project" value="TreeGrafter"/>
</dbReference>
<dbReference type="InterPro" id="IPR039959">
    <property type="entry name" value="Fimbrin/Plastin"/>
</dbReference>
<dbReference type="Gene3D" id="1.10.418.10">
    <property type="entry name" value="Calponin-like domain"/>
    <property type="match status" value="1"/>
</dbReference>
<dbReference type="PANTHER" id="PTHR19961">
    <property type="entry name" value="FIMBRIN/PLASTIN"/>
    <property type="match status" value="1"/>
</dbReference>
<dbReference type="FunFam" id="1.10.238.10:FF:000263">
    <property type="entry name" value="plastin-1 isoform X2"/>
    <property type="match status" value="1"/>
</dbReference>
<dbReference type="GO" id="GO:0051017">
    <property type="term" value="P:actin filament bundle assembly"/>
    <property type="evidence" value="ECO:0007669"/>
    <property type="project" value="InterPro"/>
</dbReference>
<dbReference type="PROSITE" id="PS50021">
    <property type="entry name" value="CH"/>
    <property type="match status" value="1"/>
</dbReference>
<protein>
    <recommendedName>
        <fullName evidence="8">Plastin-3</fullName>
    </recommendedName>
    <alternativeName>
        <fullName evidence="9">T-plastin</fullName>
    </alternativeName>
</protein>
<dbReference type="EMBL" id="CM014092">
    <property type="protein sequence ID" value="TKS83504.1"/>
    <property type="molecule type" value="Genomic_DNA"/>
</dbReference>
<dbReference type="AlphaFoldDB" id="A0A4U5V6F3"/>
<evidence type="ECO:0000313" key="13">
    <source>
        <dbReference type="EMBL" id="TKS83504.1"/>
    </source>
</evidence>
<evidence type="ECO:0000256" key="5">
    <source>
        <dbReference type="ARBA" id="ARBA00022737"/>
    </source>
</evidence>
<reference evidence="13 14" key="1">
    <citation type="submission" date="2019-01" db="EMBL/GenBank/DDBJ databases">
        <title>Genome Assembly of Collichthys lucidus.</title>
        <authorList>
            <person name="Cai M."/>
            <person name="Xiao S."/>
        </authorList>
    </citation>
    <scope>NUCLEOTIDE SEQUENCE [LARGE SCALE GENOMIC DNA]</scope>
    <source>
        <strain evidence="13">JT15FE1705JMU</strain>
        <tissue evidence="13">Muscle</tissue>
    </source>
</reference>
<feature type="domain" description="Calponin-homology (CH)" evidence="11">
    <location>
        <begin position="106"/>
        <end position="222"/>
    </location>
</feature>
<comment type="subcellular location">
    <subcellularLocation>
        <location evidence="1">Cytoplasm</location>
    </subcellularLocation>
</comment>
<dbReference type="PROSITE" id="PS00018">
    <property type="entry name" value="EF_HAND_1"/>
    <property type="match status" value="1"/>
</dbReference>
<dbReference type="GO" id="GO:0005884">
    <property type="term" value="C:actin filament"/>
    <property type="evidence" value="ECO:0007669"/>
    <property type="project" value="TreeGrafter"/>
</dbReference>
<dbReference type="PROSITE" id="PS00303">
    <property type="entry name" value="S100_CABP"/>
    <property type="match status" value="1"/>
</dbReference>
<evidence type="ECO:0000256" key="6">
    <source>
        <dbReference type="ARBA" id="ARBA00022837"/>
    </source>
</evidence>
<dbReference type="GO" id="GO:0051015">
    <property type="term" value="F:actin filament binding"/>
    <property type="evidence" value="ECO:0007669"/>
    <property type="project" value="InterPro"/>
</dbReference>
<evidence type="ECO:0000256" key="2">
    <source>
        <dbReference type="ARBA" id="ARBA00022490"/>
    </source>
</evidence>
<dbReference type="CDD" id="cd00051">
    <property type="entry name" value="EFh"/>
    <property type="match status" value="1"/>
</dbReference>
<keyword evidence="6" id="KW-0106">Calcium</keyword>
<accession>A0A4U5V6F3</accession>
<dbReference type="InterPro" id="IPR002048">
    <property type="entry name" value="EF_hand_dom"/>
</dbReference>
<keyword evidence="4" id="KW-0479">Metal-binding</keyword>
<dbReference type="GO" id="GO:0005737">
    <property type="term" value="C:cytoplasm"/>
    <property type="evidence" value="ECO:0007669"/>
    <property type="project" value="UniProtKB-SubCell"/>
</dbReference>
<comment type="function">
    <text evidence="10">Actin-bundling protein.</text>
</comment>
<evidence type="ECO:0000259" key="11">
    <source>
        <dbReference type="PROSITE" id="PS50021"/>
    </source>
</evidence>
<evidence type="ECO:0000256" key="7">
    <source>
        <dbReference type="ARBA" id="ARBA00023203"/>
    </source>
</evidence>
<dbReference type="InterPro" id="IPR036872">
    <property type="entry name" value="CH_dom_sf"/>
</dbReference>
<keyword evidence="5" id="KW-0677">Repeat</keyword>
<dbReference type="InterPro" id="IPR001751">
    <property type="entry name" value="S100/CaBP7/8-like_CS"/>
</dbReference>
<dbReference type="Proteomes" id="UP000298787">
    <property type="component" value="Chromosome 15"/>
</dbReference>
<evidence type="ECO:0000256" key="9">
    <source>
        <dbReference type="ARBA" id="ARBA00041485"/>
    </source>
</evidence>
<evidence type="ECO:0000259" key="12">
    <source>
        <dbReference type="PROSITE" id="PS50222"/>
    </source>
</evidence>
<evidence type="ECO:0000256" key="4">
    <source>
        <dbReference type="ARBA" id="ARBA00022723"/>
    </source>
</evidence>
<name>A0A4U5V6F3_COLLU</name>
<dbReference type="GO" id="GO:0005509">
    <property type="term" value="F:calcium ion binding"/>
    <property type="evidence" value="ECO:0007669"/>
    <property type="project" value="InterPro"/>
</dbReference>
<dbReference type="InterPro" id="IPR001589">
    <property type="entry name" value="Actinin_actin-bd_CS"/>
</dbReference>
<dbReference type="FunFam" id="1.10.418.10:FF:000014">
    <property type="entry name" value="Plastin-3 isoform 1"/>
    <property type="match status" value="1"/>
</dbReference>
<dbReference type="InterPro" id="IPR001715">
    <property type="entry name" value="CH_dom"/>
</dbReference>
<dbReference type="PROSITE" id="PS50222">
    <property type="entry name" value="EF_HAND_2"/>
    <property type="match status" value="2"/>
</dbReference>
<proteinExistence type="predicted"/>
<dbReference type="SUPFAM" id="SSF47473">
    <property type="entry name" value="EF-hand"/>
    <property type="match status" value="1"/>
</dbReference>
<dbReference type="Pfam" id="PF13499">
    <property type="entry name" value="EF-hand_7"/>
    <property type="match status" value="1"/>
</dbReference>
<sequence>MEEMREVFRKIDLNNDGHIRDYELNALLKDAGHTLPGYMVREIIQKLDRNMDNQISFEEFLSIVQDLRGSEVAKTFRKVINRKEGILAVGGMSELSSEGTQHSFSEEERYAFVNWINTALEKDPDCQHVLPMDPNTDSLFTSVGDGIVLCKMVNLSVPDTIDERTINKKKLTPFTIQENLNLALNSASAIGCHVVNIGALDLKEGKPHLVLGLLWQIIKIGLFADIELSRNEGTGPLRHIYLSLCSHH</sequence>
<keyword evidence="7" id="KW-0009">Actin-binding</keyword>
<dbReference type="InterPro" id="IPR018247">
    <property type="entry name" value="EF_Hand_1_Ca_BS"/>
</dbReference>
<dbReference type="STRING" id="240159.A0A4U5V6F3"/>
<dbReference type="Pfam" id="PF00307">
    <property type="entry name" value="CH"/>
    <property type="match status" value="1"/>
</dbReference>
<dbReference type="GO" id="GO:0032432">
    <property type="term" value="C:actin filament bundle"/>
    <property type="evidence" value="ECO:0007669"/>
    <property type="project" value="TreeGrafter"/>
</dbReference>
<dbReference type="CDD" id="cd21292">
    <property type="entry name" value="CH_PLS_rpt1"/>
    <property type="match status" value="1"/>
</dbReference>
<dbReference type="Gene3D" id="1.10.238.10">
    <property type="entry name" value="EF-hand"/>
    <property type="match status" value="1"/>
</dbReference>
<dbReference type="PROSITE" id="PS00020">
    <property type="entry name" value="ACTININ_2"/>
    <property type="match status" value="1"/>
</dbReference>
<dbReference type="SMART" id="SM00054">
    <property type="entry name" value="EFh"/>
    <property type="match status" value="2"/>
</dbReference>
<organism evidence="13 14">
    <name type="scientific">Collichthys lucidus</name>
    <name type="common">Big head croaker</name>
    <name type="synonym">Sciaena lucida</name>
    <dbReference type="NCBI Taxonomy" id="240159"/>
    <lineage>
        <taxon>Eukaryota</taxon>
        <taxon>Metazoa</taxon>
        <taxon>Chordata</taxon>
        <taxon>Craniata</taxon>
        <taxon>Vertebrata</taxon>
        <taxon>Euteleostomi</taxon>
        <taxon>Actinopterygii</taxon>
        <taxon>Neopterygii</taxon>
        <taxon>Teleostei</taxon>
        <taxon>Neoteleostei</taxon>
        <taxon>Acanthomorphata</taxon>
        <taxon>Eupercaria</taxon>
        <taxon>Sciaenidae</taxon>
        <taxon>Collichthys</taxon>
    </lineage>
</organism>
<evidence type="ECO:0000256" key="1">
    <source>
        <dbReference type="ARBA" id="ARBA00004496"/>
    </source>
</evidence>
<dbReference type="SMART" id="SM00033">
    <property type="entry name" value="CH"/>
    <property type="match status" value="1"/>
</dbReference>
<keyword evidence="14" id="KW-1185">Reference proteome</keyword>
<evidence type="ECO:0000256" key="10">
    <source>
        <dbReference type="ARBA" id="ARBA00044724"/>
    </source>
</evidence>
<dbReference type="InterPro" id="IPR011992">
    <property type="entry name" value="EF-hand-dom_pair"/>
</dbReference>
<gene>
    <name evidence="13" type="ORF">D9C73_017617</name>
</gene>
<feature type="domain" description="EF-hand" evidence="12">
    <location>
        <begin position="1"/>
        <end position="34"/>
    </location>
</feature>
<evidence type="ECO:0000256" key="8">
    <source>
        <dbReference type="ARBA" id="ARBA00039437"/>
    </source>
</evidence>
<evidence type="ECO:0000256" key="3">
    <source>
        <dbReference type="ARBA" id="ARBA00022553"/>
    </source>
</evidence>
<keyword evidence="3" id="KW-0597">Phosphoprotein</keyword>
<evidence type="ECO:0000313" key="14">
    <source>
        <dbReference type="Proteomes" id="UP000298787"/>
    </source>
</evidence>
<feature type="domain" description="EF-hand" evidence="12">
    <location>
        <begin position="40"/>
        <end position="70"/>
    </location>
</feature>
<dbReference type="PANTHER" id="PTHR19961:SF32">
    <property type="entry name" value="PLASTIN-3"/>
    <property type="match status" value="1"/>
</dbReference>
<keyword evidence="2" id="KW-0963">Cytoplasm</keyword>
<dbReference type="SUPFAM" id="SSF47576">
    <property type="entry name" value="Calponin-homology domain, CH-domain"/>
    <property type="match status" value="1"/>
</dbReference>